<reference evidence="6 7" key="1">
    <citation type="submission" date="2016-01" db="EMBL/GenBank/DDBJ databases">
        <title>Mycobacterium immunogenum strain CD11_6 genome sequencing and assembly.</title>
        <authorList>
            <person name="Kaur G."/>
            <person name="Nair G.R."/>
            <person name="Mayilraj S."/>
        </authorList>
    </citation>
    <scope>NUCLEOTIDE SEQUENCE [LARGE SCALE GENOMIC DNA]</scope>
    <source>
        <strain evidence="6 7">CD11-6</strain>
    </source>
</reference>
<dbReference type="Proteomes" id="UP000186919">
    <property type="component" value="Unassembled WGS sequence"/>
</dbReference>
<keyword evidence="3 5" id="KW-1133">Transmembrane helix</keyword>
<dbReference type="EMBL" id="LQYE01000028">
    <property type="protein sequence ID" value="OAT67795.1"/>
    <property type="molecule type" value="Genomic_DNA"/>
</dbReference>
<keyword evidence="6" id="KW-0489">Methyltransferase</keyword>
<evidence type="ECO:0000256" key="2">
    <source>
        <dbReference type="ARBA" id="ARBA00022692"/>
    </source>
</evidence>
<dbReference type="RefSeq" id="WP_064631914.1">
    <property type="nucleotide sequence ID" value="NZ_LQYE01000028.1"/>
</dbReference>
<evidence type="ECO:0000256" key="1">
    <source>
        <dbReference type="ARBA" id="ARBA00004127"/>
    </source>
</evidence>
<comment type="subcellular location">
    <subcellularLocation>
        <location evidence="1">Endomembrane system</location>
        <topology evidence="1">Multi-pass membrane protein</topology>
    </subcellularLocation>
</comment>
<accession>A0A179V9Z8</accession>
<organism evidence="6 7">
    <name type="scientific">Mycobacteroides immunogenum</name>
    <dbReference type="NCBI Taxonomy" id="83262"/>
    <lineage>
        <taxon>Bacteria</taxon>
        <taxon>Bacillati</taxon>
        <taxon>Actinomycetota</taxon>
        <taxon>Actinomycetes</taxon>
        <taxon>Mycobacteriales</taxon>
        <taxon>Mycobacteriaceae</taxon>
        <taxon>Mycobacteroides</taxon>
    </lineage>
</organism>
<dbReference type="Gene3D" id="1.20.120.1630">
    <property type="match status" value="1"/>
</dbReference>
<feature type="transmembrane region" description="Helical" evidence="5">
    <location>
        <begin position="80"/>
        <end position="99"/>
    </location>
</feature>
<protein>
    <submittedName>
        <fullName evidence="6">Isoprenylcysteine carboxyl methyltransferase</fullName>
    </submittedName>
</protein>
<dbReference type="PANTHER" id="PTHR12714">
    <property type="entry name" value="PROTEIN-S ISOPRENYLCYSTEINE O-METHYLTRANSFERASE"/>
    <property type="match status" value="1"/>
</dbReference>
<dbReference type="AlphaFoldDB" id="A0A179V9Z8"/>
<evidence type="ECO:0000313" key="7">
    <source>
        <dbReference type="Proteomes" id="UP000186919"/>
    </source>
</evidence>
<comment type="caution">
    <text evidence="6">The sequence shown here is derived from an EMBL/GenBank/DDBJ whole genome shotgun (WGS) entry which is preliminary data.</text>
</comment>
<dbReference type="Pfam" id="PF04191">
    <property type="entry name" value="PEMT"/>
    <property type="match status" value="1"/>
</dbReference>
<keyword evidence="4 5" id="KW-0472">Membrane</keyword>
<feature type="transmembrane region" description="Helical" evidence="5">
    <location>
        <begin position="132"/>
        <end position="159"/>
    </location>
</feature>
<evidence type="ECO:0000313" key="6">
    <source>
        <dbReference type="EMBL" id="OAT67795.1"/>
    </source>
</evidence>
<feature type="transmembrane region" description="Helical" evidence="5">
    <location>
        <begin position="47"/>
        <end position="68"/>
    </location>
</feature>
<evidence type="ECO:0000256" key="5">
    <source>
        <dbReference type="SAM" id="Phobius"/>
    </source>
</evidence>
<proteinExistence type="predicted"/>
<keyword evidence="6" id="KW-0808">Transferase</keyword>
<dbReference type="GO" id="GO:0012505">
    <property type="term" value="C:endomembrane system"/>
    <property type="evidence" value="ECO:0007669"/>
    <property type="project" value="UniProtKB-SubCell"/>
</dbReference>
<evidence type="ECO:0000256" key="3">
    <source>
        <dbReference type="ARBA" id="ARBA00022989"/>
    </source>
</evidence>
<name>A0A179V9Z8_9MYCO</name>
<dbReference type="GO" id="GO:0008168">
    <property type="term" value="F:methyltransferase activity"/>
    <property type="evidence" value="ECO:0007669"/>
    <property type="project" value="UniProtKB-KW"/>
</dbReference>
<dbReference type="InterPro" id="IPR007318">
    <property type="entry name" value="Phopholipid_MeTrfase"/>
</dbReference>
<dbReference type="GO" id="GO:0032259">
    <property type="term" value="P:methylation"/>
    <property type="evidence" value="ECO:0007669"/>
    <property type="project" value="UniProtKB-KW"/>
</dbReference>
<gene>
    <name evidence="6" type="ORF">AWB85_11730</name>
</gene>
<keyword evidence="2 5" id="KW-0812">Transmembrane</keyword>
<dbReference type="PANTHER" id="PTHR12714:SF9">
    <property type="entry name" value="PROTEIN-S-ISOPRENYLCYSTEINE O-METHYLTRANSFERASE"/>
    <property type="match status" value="1"/>
</dbReference>
<evidence type="ECO:0000256" key="4">
    <source>
        <dbReference type="ARBA" id="ARBA00023136"/>
    </source>
</evidence>
<sequence length="204" mass="21399">MAMAVLVLYLAFVAAGLGWKSYRQWRATGSTGFRGFHGRPGSLEWLAGVGFIAAILVALLAPILQLTGRATPLAALDNRPVQVAGIVLAAVGLVATIGAQQTMGESWRVGVDTRETTALVCAGAFGWIRNPIFTAMLLFATGAALMAPNPLALSGFALLAASIELQVRVVEEPYLLAAHGAAYREYGSRVGRFLPGIGRFTAQG</sequence>